<dbReference type="KEGG" id="csl:COCSUDRAFT_46847"/>
<dbReference type="GO" id="GO:0003723">
    <property type="term" value="F:RNA binding"/>
    <property type="evidence" value="ECO:0007669"/>
    <property type="project" value="TreeGrafter"/>
</dbReference>
<protein>
    <submittedName>
        <fullName evidence="1">Uncharacterized protein</fullName>
    </submittedName>
</protein>
<dbReference type="GO" id="GO:0044528">
    <property type="term" value="P:regulation of mitochondrial mRNA stability"/>
    <property type="evidence" value="ECO:0007669"/>
    <property type="project" value="TreeGrafter"/>
</dbReference>
<accession>I0Z1M7</accession>
<comment type="caution">
    <text evidence="1">The sequence shown here is derived from an EMBL/GenBank/DDBJ whole genome shotgun (WGS) entry which is preliminary data.</text>
</comment>
<reference evidence="1 2" key="1">
    <citation type="journal article" date="2012" name="Genome Biol.">
        <title>The genome of the polar eukaryotic microalga coccomyxa subellipsoidea reveals traits of cold adaptation.</title>
        <authorList>
            <person name="Blanc G."/>
            <person name="Agarkova I."/>
            <person name="Grimwood J."/>
            <person name="Kuo A."/>
            <person name="Brueggeman A."/>
            <person name="Dunigan D."/>
            <person name="Gurnon J."/>
            <person name="Ladunga I."/>
            <person name="Lindquist E."/>
            <person name="Lucas S."/>
            <person name="Pangilinan J."/>
            <person name="Proschold T."/>
            <person name="Salamov A."/>
            <person name="Schmutz J."/>
            <person name="Weeks D."/>
            <person name="Yamada T."/>
            <person name="Claverie J.M."/>
            <person name="Grigoriev I."/>
            <person name="Van Etten J."/>
            <person name="Lomsadze A."/>
            <person name="Borodovsky M."/>
        </authorList>
    </citation>
    <scope>NUCLEOTIDE SEQUENCE [LARGE SCALE GENOMIC DNA]</scope>
    <source>
        <strain evidence="1 2">C-169</strain>
    </source>
</reference>
<proteinExistence type="predicted"/>
<dbReference type="GO" id="GO:0000963">
    <property type="term" value="P:mitochondrial RNA processing"/>
    <property type="evidence" value="ECO:0007669"/>
    <property type="project" value="TreeGrafter"/>
</dbReference>
<keyword evidence="2" id="KW-1185">Reference proteome</keyword>
<dbReference type="GO" id="GO:0005759">
    <property type="term" value="C:mitochondrial matrix"/>
    <property type="evidence" value="ECO:0007669"/>
    <property type="project" value="TreeGrafter"/>
</dbReference>
<dbReference type="GeneID" id="17042548"/>
<dbReference type="GO" id="GO:1901259">
    <property type="term" value="P:chloroplast rRNA processing"/>
    <property type="evidence" value="ECO:0007669"/>
    <property type="project" value="TreeGrafter"/>
</dbReference>
<dbReference type="GO" id="GO:0009507">
    <property type="term" value="C:chloroplast"/>
    <property type="evidence" value="ECO:0007669"/>
    <property type="project" value="GOC"/>
</dbReference>
<dbReference type="PANTHER" id="PTHR21228">
    <property type="entry name" value="FAST LEU-RICH DOMAIN-CONTAINING"/>
    <property type="match status" value="1"/>
</dbReference>
<organism evidence="1 2">
    <name type="scientific">Coccomyxa subellipsoidea (strain C-169)</name>
    <name type="common">Green microalga</name>
    <dbReference type="NCBI Taxonomy" id="574566"/>
    <lineage>
        <taxon>Eukaryota</taxon>
        <taxon>Viridiplantae</taxon>
        <taxon>Chlorophyta</taxon>
        <taxon>core chlorophytes</taxon>
        <taxon>Trebouxiophyceae</taxon>
        <taxon>Trebouxiophyceae incertae sedis</taxon>
        <taxon>Coccomyxaceae</taxon>
        <taxon>Coccomyxa</taxon>
        <taxon>Coccomyxa subellipsoidea</taxon>
    </lineage>
</organism>
<dbReference type="RefSeq" id="XP_005649090.1">
    <property type="nucleotide sequence ID" value="XM_005649033.1"/>
</dbReference>
<gene>
    <name evidence="1" type="ORF">COCSUDRAFT_46847</name>
</gene>
<name>I0Z1M7_COCSC</name>
<dbReference type="EMBL" id="AGSI01000005">
    <property type="protein sequence ID" value="EIE24546.1"/>
    <property type="molecule type" value="Genomic_DNA"/>
</dbReference>
<dbReference type="AlphaFoldDB" id="I0Z1M7"/>
<dbReference type="GO" id="GO:0035770">
    <property type="term" value="C:ribonucleoprotein granule"/>
    <property type="evidence" value="ECO:0007669"/>
    <property type="project" value="TreeGrafter"/>
</dbReference>
<dbReference type="Proteomes" id="UP000007264">
    <property type="component" value="Unassembled WGS sequence"/>
</dbReference>
<dbReference type="OrthoDB" id="10328526at2759"/>
<evidence type="ECO:0000313" key="1">
    <source>
        <dbReference type="EMBL" id="EIE24546.1"/>
    </source>
</evidence>
<sequence length="423" mass="44924">MAKTWRTGPLSNSSTSKVVQRADCLGAQKGNAGLVQLQSRQPRQGFNRPSALLTSSPQQPAAVRGCPVTIDASSAGSINLRLKLCAQWSDVAKVIDDFGDSLGASNVAYALFRLGCLYCFMSVQRKEALERSGMPEALLKRTSDKVASFCASDVTFALDGMARLRMQPETPLLDALADKVAAEAASLQPSQVPLILWAFASLGYCPVVAVLSVLEAQVRRCSTQITAQGVSLVLSACAGLKHTPERGTLACLSAAMRRSLAAFKRQELASSLEAFKAFNYHPGNELLKAIARQAGLTLSPAALQPESREVANNVVATGGSSRAASPLAAIRDRGAAAAERFLARQASSGTLAAITAREVQRRAGQAVQSMREGLSQGLGSSVDDWMYEFGERKKPELQPSLLAERLDSWRFGKGGVSGPQVNV</sequence>
<evidence type="ECO:0000313" key="2">
    <source>
        <dbReference type="Proteomes" id="UP000007264"/>
    </source>
</evidence>
<dbReference type="InterPro" id="IPR050870">
    <property type="entry name" value="FAST_kinase"/>
</dbReference>
<dbReference type="PANTHER" id="PTHR21228:SF40">
    <property type="entry name" value="LD45607P"/>
    <property type="match status" value="1"/>
</dbReference>